<dbReference type="GO" id="GO:0006508">
    <property type="term" value="P:proteolysis"/>
    <property type="evidence" value="ECO:0007669"/>
    <property type="project" value="UniProtKB-KW"/>
</dbReference>
<keyword evidence="8" id="KW-1133">Transmembrane helix</keyword>
<dbReference type="PANTHER" id="PTHR47966:SF57">
    <property type="entry name" value="PEPTIDASE A1 DOMAIN-CONTAINING PROTEIN"/>
    <property type="match status" value="1"/>
</dbReference>
<dbReference type="FunFam" id="2.40.70.10:FF:000115">
    <property type="entry name" value="Lysosomal aspartic protease"/>
    <property type="match status" value="1"/>
</dbReference>
<evidence type="ECO:0000256" key="8">
    <source>
        <dbReference type="SAM" id="Phobius"/>
    </source>
</evidence>
<dbReference type="SUPFAM" id="SSF50630">
    <property type="entry name" value="Acid proteases"/>
    <property type="match status" value="1"/>
</dbReference>
<dbReference type="InterPro" id="IPR001461">
    <property type="entry name" value="Aspartic_peptidase_A1"/>
</dbReference>
<keyword evidence="12" id="KW-1185">Reference proteome</keyword>
<proteinExistence type="inferred from homology"/>
<dbReference type="CDD" id="cd05471">
    <property type="entry name" value="pepsin_like"/>
    <property type="match status" value="1"/>
</dbReference>
<evidence type="ECO:0000256" key="7">
    <source>
        <dbReference type="SAM" id="MobiDB-lite"/>
    </source>
</evidence>
<feature type="compositionally biased region" description="Gly residues" evidence="7">
    <location>
        <begin position="470"/>
        <end position="482"/>
    </location>
</feature>
<evidence type="ECO:0000256" key="5">
    <source>
        <dbReference type="PIRSR" id="PIRSR601461-1"/>
    </source>
</evidence>
<gene>
    <name evidence="11" type="ORF">MVES_003425</name>
</gene>
<dbReference type="PROSITE" id="PS51767">
    <property type="entry name" value="PEPTIDASE_A1"/>
    <property type="match status" value="1"/>
</dbReference>
<feature type="chain" id="PRO_5014754916" description="Peptidase A1 domain-containing protein" evidence="9">
    <location>
        <begin position="23"/>
        <end position="550"/>
    </location>
</feature>
<dbReference type="AlphaFoldDB" id="A0A2N1J7P6"/>
<feature type="transmembrane region" description="Helical" evidence="8">
    <location>
        <begin position="530"/>
        <end position="549"/>
    </location>
</feature>
<dbReference type="InterPro" id="IPR001969">
    <property type="entry name" value="Aspartic_peptidase_AS"/>
</dbReference>
<organism evidence="11 12">
    <name type="scientific">Malassezia vespertilionis</name>
    <dbReference type="NCBI Taxonomy" id="2020962"/>
    <lineage>
        <taxon>Eukaryota</taxon>
        <taxon>Fungi</taxon>
        <taxon>Dikarya</taxon>
        <taxon>Basidiomycota</taxon>
        <taxon>Ustilaginomycotina</taxon>
        <taxon>Malasseziomycetes</taxon>
        <taxon>Malasseziales</taxon>
        <taxon>Malasseziaceae</taxon>
        <taxon>Malassezia</taxon>
    </lineage>
</organism>
<keyword evidence="9" id="KW-0732">Signal</keyword>
<evidence type="ECO:0000313" key="11">
    <source>
        <dbReference type="EMBL" id="PKI82587.1"/>
    </source>
</evidence>
<feature type="region of interest" description="Disordered" evidence="7">
    <location>
        <begin position="468"/>
        <end position="487"/>
    </location>
</feature>
<accession>A0A2N1J7P6</accession>
<evidence type="ECO:0000256" key="2">
    <source>
        <dbReference type="ARBA" id="ARBA00022670"/>
    </source>
</evidence>
<dbReference type="PROSITE" id="PS00141">
    <property type="entry name" value="ASP_PROTEASE"/>
    <property type="match status" value="1"/>
</dbReference>
<evidence type="ECO:0000256" key="9">
    <source>
        <dbReference type="SAM" id="SignalP"/>
    </source>
</evidence>
<dbReference type="Pfam" id="PF00026">
    <property type="entry name" value="Asp"/>
    <property type="match status" value="1"/>
</dbReference>
<evidence type="ECO:0000256" key="1">
    <source>
        <dbReference type="ARBA" id="ARBA00007447"/>
    </source>
</evidence>
<reference evidence="11 12" key="1">
    <citation type="submission" date="2017-10" db="EMBL/GenBank/DDBJ databases">
        <title>A novel species of cold-tolerant Malassezia isolated from bats.</title>
        <authorList>
            <person name="Lorch J.M."/>
            <person name="Palmer J.M."/>
            <person name="Vanderwolf K.J."/>
            <person name="Schmidt K.Z."/>
            <person name="Verant M.L."/>
            <person name="Weller T.J."/>
            <person name="Blehert D.S."/>
        </authorList>
    </citation>
    <scope>NUCLEOTIDE SEQUENCE [LARGE SCALE GENOMIC DNA]</scope>
    <source>
        <strain evidence="11 12">NWHC:44797-103</strain>
    </source>
</reference>
<evidence type="ECO:0000256" key="4">
    <source>
        <dbReference type="ARBA" id="ARBA00022801"/>
    </source>
</evidence>
<feature type="signal peptide" evidence="9">
    <location>
        <begin position="1"/>
        <end position="22"/>
    </location>
</feature>
<evidence type="ECO:0000313" key="12">
    <source>
        <dbReference type="Proteomes" id="UP000232875"/>
    </source>
</evidence>
<dbReference type="InterPro" id="IPR021109">
    <property type="entry name" value="Peptidase_aspartic_dom_sf"/>
</dbReference>
<protein>
    <recommendedName>
        <fullName evidence="10">Peptidase A1 domain-containing protein</fullName>
    </recommendedName>
</protein>
<dbReference type="Gene3D" id="2.40.70.10">
    <property type="entry name" value="Acid Proteases"/>
    <property type="match status" value="2"/>
</dbReference>
<feature type="domain" description="Peptidase A1" evidence="10">
    <location>
        <begin position="108"/>
        <end position="442"/>
    </location>
</feature>
<evidence type="ECO:0000256" key="6">
    <source>
        <dbReference type="RuleBase" id="RU000454"/>
    </source>
</evidence>
<name>A0A2N1J7P6_9BASI</name>
<dbReference type="PANTHER" id="PTHR47966">
    <property type="entry name" value="BETA-SITE APP-CLEAVING ENZYME, ISOFORM A-RELATED"/>
    <property type="match status" value="1"/>
</dbReference>
<evidence type="ECO:0000259" key="10">
    <source>
        <dbReference type="PROSITE" id="PS51767"/>
    </source>
</evidence>
<feature type="active site" evidence="5">
    <location>
        <position position="325"/>
    </location>
</feature>
<dbReference type="InterPro" id="IPR033121">
    <property type="entry name" value="PEPTIDASE_A1"/>
</dbReference>
<evidence type="ECO:0000256" key="3">
    <source>
        <dbReference type="ARBA" id="ARBA00022750"/>
    </source>
</evidence>
<dbReference type="OrthoDB" id="771136at2759"/>
<keyword evidence="8" id="KW-0812">Transmembrane</keyword>
<sequence>MVSISINGGLLILAALVLSVSAAPNAASAAAAPTQEPKVSYSAPIKINRNALHPRNGNLKEGDLAKWIARERARIDSKYGHHNKRDSNETMHKRQYVGLADVGRDSFYFAQIGIGTPEESFNVVLDTGSADFWVADAQCVPQQGCPNDMQRYDSSKSSSFKDSSKSFHVPYGSGEVAGSLAAEDVSLAGYKVDGLTFGRASEMQENTLFPPTSGLMGMGFESLASSRSTPFWEVLAMRGALKDPLFSFQLATNQDARRVNEINTGGLFTLGALDNNQFQGDINWVPLLKQYGPKGIGYWGIRLDSVQINGNRPIGLGNGNTVAVDTGTTLIGAPPPIVEQVYSQIPGARSASSSSMSSSGHYMYPCKQKFEVKFTFNGRTFSLNDEQMNLGAVSTTGQYCIGAIFAQPTSPNSAMPAWILGDTFLRTVFSAYRFDPPAVGFADLSADGVQTKAMTSIQTHTTVAEQSAFTGGGGGGGGGGGPLPTRSSQNGISRLFGGDGLPTPSVASVPSGMPPPRSSARIAFGRTSQAVYATVATTLAATLLVCFSVI</sequence>
<dbReference type="PRINTS" id="PR00792">
    <property type="entry name" value="PEPSIN"/>
</dbReference>
<dbReference type="InterPro" id="IPR034164">
    <property type="entry name" value="Pepsin-like_dom"/>
</dbReference>
<feature type="active site" evidence="5">
    <location>
        <position position="126"/>
    </location>
</feature>
<dbReference type="EMBL" id="KZ454994">
    <property type="protein sequence ID" value="PKI82587.1"/>
    <property type="molecule type" value="Genomic_DNA"/>
</dbReference>
<comment type="similarity">
    <text evidence="1 6">Belongs to the peptidase A1 family.</text>
</comment>
<dbReference type="Proteomes" id="UP000232875">
    <property type="component" value="Unassembled WGS sequence"/>
</dbReference>
<keyword evidence="4 6" id="KW-0378">Hydrolase</keyword>
<keyword evidence="2 6" id="KW-0645">Protease</keyword>
<keyword evidence="8" id="KW-0472">Membrane</keyword>
<keyword evidence="3 6" id="KW-0064">Aspartyl protease</keyword>
<dbReference type="GO" id="GO:0004190">
    <property type="term" value="F:aspartic-type endopeptidase activity"/>
    <property type="evidence" value="ECO:0007669"/>
    <property type="project" value="UniProtKB-KW"/>
</dbReference>
<dbReference type="STRING" id="2020962.A0A2N1J7P6"/>